<evidence type="ECO:0000256" key="1">
    <source>
        <dbReference type="SAM" id="Coils"/>
    </source>
</evidence>
<dbReference type="Gene3D" id="1.10.1660.10">
    <property type="match status" value="1"/>
</dbReference>
<reference evidence="2 3" key="1">
    <citation type="submission" date="2018-12" db="EMBL/GenBank/DDBJ databases">
        <title>Lysinibacillus antri sp. nov., isolated from a cave soil.</title>
        <authorList>
            <person name="Narsing Rao M.P."/>
            <person name="Zhang H."/>
            <person name="Dong Z.-Y."/>
            <person name="Niu X.-K."/>
            <person name="Zhang K."/>
            <person name="Fang B.-Z."/>
            <person name="Kang Y.-Q."/>
            <person name="Xiao M."/>
            <person name="Li W.-J."/>
        </authorList>
    </citation>
    <scope>NUCLEOTIDE SEQUENCE [LARGE SCALE GENOMIC DNA]</scope>
    <source>
        <strain evidence="2 3">SYSU K30002</strain>
    </source>
</reference>
<proteinExistence type="predicted"/>
<evidence type="ECO:0000313" key="2">
    <source>
        <dbReference type="EMBL" id="RUL47451.1"/>
    </source>
</evidence>
<dbReference type="RefSeq" id="WP_126660605.1">
    <property type="nucleotide sequence ID" value="NZ_RYYR01000038.1"/>
</dbReference>
<evidence type="ECO:0000313" key="3">
    <source>
        <dbReference type="Proteomes" id="UP000287910"/>
    </source>
</evidence>
<dbReference type="GO" id="GO:0006355">
    <property type="term" value="P:regulation of DNA-templated transcription"/>
    <property type="evidence" value="ECO:0007669"/>
    <property type="project" value="InterPro"/>
</dbReference>
<sequence length="212" mass="24546">MSDIAVITDTTVGEELIFENATVSKILGVQESTLRKYCTLMQKYQYEFSKNSVGHRIFYKRDVDVMKQIVDLKNASTLTLEQAVKAVLEVDMADASDTTDIADITDISAPAISDYHKLLEEFTAYKQEQIDFQQKQFEFQQQQMEFNKQLAEQLQKQDQYIKNSIEARDQKLVAAMRESMETKRQLIEAAKEATAAAEAAKRKKKSWWHIWR</sequence>
<dbReference type="GO" id="GO:0003677">
    <property type="term" value="F:DNA binding"/>
    <property type="evidence" value="ECO:0007669"/>
    <property type="project" value="InterPro"/>
</dbReference>
<keyword evidence="1" id="KW-0175">Coiled coil</keyword>
<protein>
    <submittedName>
        <fullName evidence="2">DUF3967 domain-containing protein</fullName>
    </submittedName>
</protein>
<dbReference type="EMBL" id="RYYR01000038">
    <property type="protein sequence ID" value="RUL47451.1"/>
    <property type="molecule type" value="Genomic_DNA"/>
</dbReference>
<gene>
    <name evidence="2" type="ORF">EK386_18210</name>
</gene>
<organism evidence="2 3">
    <name type="scientific">Lysinibacillus antri</name>
    <dbReference type="NCBI Taxonomy" id="2498145"/>
    <lineage>
        <taxon>Bacteria</taxon>
        <taxon>Bacillati</taxon>
        <taxon>Bacillota</taxon>
        <taxon>Bacilli</taxon>
        <taxon>Bacillales</taxon>
        <taxon>Bacillaceae</taxon>
        <taxon>Lysinibacillus</taxon>
    </lineage>
</organism>
<name>A0A3S0WEA1_9BACI</name>
<dbReference type="Proteomes" id="UP000287910">
    <property type="component" value="Unassembled WGS sequence"/>
</dbReference>
<accession>A0A3S0WEA1</accession>
<comment type="caution">
    <text evidence="2">The sequence shown here is derived from an EMBL/GenBank/DDBJ whole genome shotgun (WGS) entry which is preliminary data.</text>
</comment>
<dbReference type="AlphaFoldDB" id="A0A3S0WEA1"/>
<feature type="coiled-coil region" evidence="1">
    <location>
        <begin position="137"/>
        <end position="203"/>
    </location>
</feature>
<keyword evidence="3" id="KW-1185">Reference proteome</keyword>